<name>A0A1H0PLE6_9MICO</name>
<keyword evidence="3" id="KW-1185">Reference proteome</keyword>
<sequence>MYRAVAVRTDAGQGLRGPPTARHTSGEVVRLARGRYALPQLGSHLRAAHRHSAVLSHLSAAVAHGWAVKWPPDQPWLTVPRNRKMDARARAGLQVAYRNLSPRERRRGVTGHVRTVLDCALKLPFDEALCLACFARHCAAPRFSCGGCGP</sequence>
<evidence type="ECO:0000313" key="3">
    <source>
        <dbReference type="Proteomes" id="UP000199077"/>
    </source>
</evidence>
<dbReference type="EMBL" id="LT629711">
    <property type="protein sequence ID" value="SDP05922.1"/>
    <property type="molecule type" value="Genomic_DNA"/>
</dbReference>
<protein>
    <submittedName>
        <fullName evidence="2">Transcriptional regulator, AbiEi antitoxin, Type IV TA system</fullName>
    </submittedName>
</protein>
<evidence type="ECO:0000313" key="2">
    <source>
        <dbReference type="EMBL" id="SDP05922.1"/>
    </source>
</evidence>
<dbReference type="AlphaFoldDB" id="A0A1H0PLE6"/>
<evidence type="ECO:0000256" key="1">
    <source>
        <dbReference type="SAM" id="MobiDB-lite"/>
    </source>
</evidence>
<feature type="region of interest" description="Disordered" evidence="1">
    <location>
        <begin position="1"/>
        <end position="24"/>
    </location>
</feature>
<dbReference type="Proteomes" id="UP000199077">
    <property type="component" value="Chromosome I"/>
</dbReference>
<proteinExistence type="predicted"/>
<gene>
    <name evidence="2" type="ORF">SAMN04489867_1305</name>
</gene>
<organism evidence="2 3">
    <name type="scientific">Pedococcus dokdonensis</name>
    <dbReference type="NCBI Taxonomy" id="443156"/>
    <lineage>
        <taxon>Bacteria</taxon>
        <taxon>Bacillati</taxon>
        <taxon>Actinomycetota</taxon>
        <taxon>Actinomycetes</taxon>
        <taxon>Micrococcales</taxon>
        <taxon>Intrasporangiaceae</taxon>
        <taxon>Pedococcus</taxon>
    </lineage>
</organism>
<reference evidence="3" key="1">
    <citation type="submission" date="2016-10" db="EMBL/GenBank/DDBJ databases">
        <authorList>
            <person name="Varghese N."/>
            <person name="Submissions S."/>
        </authorList>
    </citation>
    <scope>NUCLEOTIDE SEQUENCE [LARGE SCALE GENOMIC DNA]</scope>
    <source>
        <strain evidence="3">DSM 22329</strain>
    </source>
</reference>
<accession>A0A1H0PLE6</accession>
<dbReference type="STRING" id="443156.SAMN04489867_1305"/>